<protein>
    <submittedName>
        <fullName evidence="1">10197_t:CDS:1</fullName>
    </submittedName>
</protein>
<dbReference type="EMBL" id="CAJVQC010101087">
    <property type="protein sequence ID" value="CAG8831298.1"/>
    <property type="molecule type" value="Genomic_DNA"/>
</dbReference>
<sequence length="215" mass="24828">ASVWHEDEGIALADLIRSQKNLKKFSLINSNIFASFPIQALVGQKGLNSVTFEDMHRNRKLRDKGFFNYTICELNRDAINALAQCTKINKVKFKHCEGLYTPLFLRITNSFSNLTSLEYSYGAYKINDHSTPIRLLSGLIKKSCNTLKRIILDWHTRDPIDTTQLIKTIAHHVIGLEYLKIPIYTLEDLALIHQANNQLKKLELYIMNRKIDLYC</sequence>
<comment type="caution">
    <text evidence="1">The sequence shown here is derived from an EMBL/GenBank/DDBJ whole genome shotgun (WGS) entry which is preliminary data.</text>
</comment>
<gene>
    <name evidence="1" type="ORF">RPERSI_LOCUS28092</name>
</gene>
<evidence type="ECO:0000313" key="1">
    <source>
        <dbReference type="EMBL" id="CAG8831298.1"/>
    </source>
</evidence>
<feature type="non-terminal residue" evidence="1">
    <location>
        <position position="1"/>
    </location>
</feature>
<accession>A0ACA9S852</accession>
<name>A0ACA9S852_9GLOM</name>
<evidence type="ECO:0000313" key="2">
    <source>
        <dbReference type="Proteomes" id="UP000789920"/>
    </source>
</evidence>
<proteinExistence type="predicted"/>
<reference evidence="1" key="1">
    <citation type="submission" date="2021-06" db="EMBL/GenBank/DDBJ databases">
        <authorList>
            <person name="Kallberg Y."/>
            <person name="Tangrot J."/>
            <person name="Rosling A."/>
        </authorList>
    </citation>
    <scope>NUCLEOTIDE SEQUENCE</scope>
    <source>
        <strain evidence="1">MA461A</strain>
    </source>
</reference>
<keyword evidence="2" id="KW-1185">Reference proteome</keyword>
<dbReference type="Proteomes" id="UP000789920">
    <property type="component" value="Unassembled WGS sequence"/>
</dbReference>
<feature type="non-terminal residue" evidence="1">
    <location>
        <position position="215"/>
    </location>
</feature>
<organism evidence="1 2">
    <name type="scientific">Racocetra persica</name>
    <dbReference type="NCBI Taxonomy" id="160502"/>
    <lineage>
        <taxon>Eukaryota</taxon>
        <taxon>Fungi</taxon>
        <taxon>Fungi incertae sedis</taxon>
        <taxon>Mucoromycota</taxon>
        <taxon>Glomeromycotina</taxon>
        <taxon>Glomeromycetes</taxon>
        <taxon>Diversisporales</taxon>
        <taxon>Gigasporaceae</taxon>
        <taxon>Racocetra</taxon>
    </lineage>
</organism>